<name>A0ABM9AMG5_9BACT</name>
<evidence type="ECO:0000313" key="3">
    <source>
        <dbReference type="Proteomes" id="UP000837932"/>
    </source>
</evidence>
<organism evidence="2 3">
    <name type="scientific">Emticicia aquatica</name>
    <dbReference type="NCBI Taxonomy" id="1681835"/>
    <lineage>
        <taxon>Bacteria</taxon>
        <taxon>Pseudomonadati</taxon>
        <taxon>Bacteroidota</taxon>
        <taxon>Cytophagia</taxon>
        <taxon>Cytophagales</taxon>
        <taxon>Leadbetterellaceae</taxon>
        <taxon>Emticicia</taxon>
    </lineage>
</organism>
<dbReference type="Proteomes" id="UP000837932">
    <property type="component" value="Unassembled WGS sequence"/>
</dbReference>
<comment type="caution">
    <text evidence="2">The sequence shown here is derived from an EMBL/GenBank/DDBJ whole genome shotgun (WGS) entry which is preliminary data.</text>
</comment>
<reference evidence="2" key="1">
    <citation type="submission" date="2021-12" db="EMBL/GenBank/DDBJ databases">
        <authorList>
            <person name="Rodrigo-Torres L."/>
            <person name="Arahal R. D."/>
            <person name="Lucena T."/>
        </authorList>
    </citation>
    <scope>NUCLEOTIDE SEQUENCE</scope>
    <source>
        <strain evidence="2">CECT 8858</strain>
    </source>
</reference>
<proteinExistence type="predicted"/>
<feature type="transmembrane region" description="Helical" evidence="1">
    <location>
        <begin position="174"/>
        <end position="193"/>
    </location>
</feature>
<evidence type="ECO:0000256" key="1">
    <source>
        <dbReference type="SAM" id="Phobius"/>
    </source>
</evidence>
<dbReference type="RefSeq" id="WP_238804921.1">
    <property type="nucleotide sequence ID" value="NZ_CAKLPY010000001.1"/>
</dbReference>
<evidence type="ECO:0000313" key="2">
    <source>
        <dbReference type="EMBL" id="CAH0994813.1"/>
    </source>
</evidence>
<sequence>MQNTIYQLKLNDSTFQTFMFTDSHIYFSKKKENNVEKFQNKAIYKTGIFKAVNKIQLHDIEKISFENKTAFMKIYFIEEMKMKNISFEFESEETTKVVINALAAKLNFVEKKMQKKNWKAILAPSVILGTTTFLSWETYQNTFLIEKGGSIEHHTTSNIKQIGSIAHFLAHKVGANQILIIGGMISLILLKYISKRIKSEALLSVFE</sequence>
<keyword evidence="1" id="KW-0472">Membrane</keyword>
<feature type="transmembrane region" description="Helical" evidence="1">
    <location>
        <begin position="118"/>
        <end position="136"/>
    </location>
</feature>
<keyword evidence="3" id="KW-1185">Reference proteome</keyword>
<keyword evidence="1" id="KW-0812">Transmembrane</keyword>
<gene>
    <name evidence="2" type="ORF">EMA8858_00925</name>
</gene>
<dbReference type="EMBL" id="CAKLPY010000001">
    <property type="protein sequence ID" value="CAH0994813.1"/>
    <property type="molecule type" value="Genomic_DNA"/>
</dbReference>
<accession>A0ABM9AMG5</accession>
<keyword evidence="1" id="KW-1133">Transmembrane helix</keyword>
<protein>
    <recommendedName>
        <fullName evidence="4">GRAM domain-containing protein</fullName>
    </recommendedName>
</protein>
<evidence type="ECO:0008006" key="4">
    <source>
        <dbReference type="Google" id="ProtNLM"/>
    </source>
</evidence>